<dbReference type="Pfam" id="PF00589">
    <property type="entry name" value="Phage_integrase"/>
    <property type="match status" value="1"/>
</dbReference>
<dbReference type="GO" id="GO:0015074">
    <property type="term" value="P:DNA integration"/>
    <property type="evidence" value="ECO:0007669"/>
    <property type="project" value="InterPro"/>
</dbReference>
<evidence type="ECO:0000259" key="3">
    <source>
        <dbReference type="PROSITE" id="PS51898"/>
    </source>
</evidence>
<dbReference type="InterPro" id="IPR002104">
    <property type="entry name" value="Integrase_catalytic"/>
</dbReference>
<dbReference type="InterPro" id="IPR011010">
    <property type="entry name" value="DNA_brk_join_enz"/>
</dbReference>
<feature type="domain" description="Tyr recombinase" evidence="3">
    <location>
        <begin position="3"/>
        <end position="192"/>
    </location>
</feature>
<accession>A0AAT9JGJ8</accession>
<dbReference type="Gene3D" id="1.10.443.10">
    <property type="entry name" value="Intergrase catalytic core"/>
    <property type="match status" value="1"/>
</dbReference>
<dbReference type="SUPFAM" id="SSF56349">
    <property type="entry name" value="DNA breaking-rejoining enzymes"/>
    <property type="match status" value="1"/>
</dbReference>
<organism evidence="4">
    <name type="scientific">Nitrosopumilaceae spindle-shaped virus</name>
    <dbReference type="NCBI Taxonomy" id="3065433"/>
    <lineage>
        <taxon>Viruses</taxon>
    </lineage>
</organism>
<proteinExistence type="inferred from homology"/>
<reference evidence="4" key="2">
    <citation type="submission" date="2024-03" db="EMBL/GenBank/DDBJ databases">
        <authorList>
            <person name="Ni Y."/>
            <person name="Xu T."/>
            <person name="Yan S."/>
            <person name="Chen L."/>
            <person name="Wang Y."/>
        </authorList>
    </citation>
    <scope>NUCLEOTIDE SEQUENCE</scope>
    <source>
        <strain evidence="4">NMH1</strain>
    </source>
</reference>
<dbReference type="PROSITE" id="PS51898">
    <property type="entry name" value="TYR_RECOMBINASE"/>
    <property type="match status" value="1"/>
</dbReference>
<dbReference type="GO" id="GO:0003677">
    <property type="term" value="F:DNA binding"/>
    <property type="evidence" value="ECO:0007669"/>
    <property type="project" value="InterPro"/>
</dbReference>
<evidence type="ECO:0000256" key="1">
    <source>
        <dbReference type="ARBA" id="ARBA00008857"/>
    </source>
</evidence>
<dbReference type="CDD" id="cd00397">
    <property type="entry name" value="DNA_BRE_C"/>
    <property type="match status" value="1"/>
</dbReference>
<dbReference type="EMBL" id="BK067784">
    <property type="protein sequence ID" value="DBA51795.1"/>
    <property type="molecule type" value="Genomic_DNA"/>
</dbReference>
<dbReference type="InterPro" id="IPR013762">
    <property type="entry name" value="Integrase-like_cat_sf"/>
</dbReference>
<keyword evidence="2" id="KW-0233">DNA recombination</keyword>
<comment type="similarity">
    <text evidence="1">Belongs to the 'phage' integrase family.</text>
</comment>
<reference evidence="4" key="1">
    <citation type="journal article" date="2024" name="Environ. Microbiol. Rep.">
        <title>Hiding in plain sight: The discovery of complete genomes of 11 hypothetical spindle-shaped viruses that putatively infect mesophilic ammonia-oxidizing archaea.</title>
        <authorList>
            <person name="Ni Y."/>
            <person name="Xu T."/>
            <person name="Yan S."/>
            <person name="Chen L."/>
            <person name="Wang Y."/>
        </authorList>
    </citation>
    <scope>NUCLEOTIDE SEQUENCE</scope>
    <source>
        <strain evidence="4">NMH1</strain>
    </source>
</reference>
<evidence type="ECO:0000313" key="4">
    <source>
        <dbReference type="EMBL" id="DBA51795.1"/>
    </source>
</evidence>
<name>A0AAT9JGJ8_9VIRU</name>
<evidence type="ECO:0000256" key="2">
    <source>
        <dbReference type="ARBA" id="ARBA00023172"/>
    </source>
</evidence>
<sequence>MQDKVNYISPETFEKIVDYIPILGIRKWKDEDIKMLYKTMYYCALRANEAIFLKKENFNLIDREIYLGKTKTKKQDTAHIPHIFVDELTLWLSVKEKGRLFDGLTYDRVYHWCRRIGIDLDISAWQSNESEIGEKVITHLFRKSIGKEMLNGTHGEKASTIPVISKHLRHSKPSMTVDHYLKASLESVKEAW</sequence>
<protein>
    <submittedName>
        <fullName evidence="4">ORF29</fullName>
    </submittedName>
</protein>
<dbReference type="GO" id="GO:0006310">
    <property type="term" value="P:DNA recombination"/>
    <property type="evidence" value="ECO:0007669"/>
    <property type="project" value="UniProtKB-KW"/>
</dbReference>